<dbReference type="EMBL" id="LR216287">
    <property type="protein sequence ID" value="VFJ13218.1"/>
    <property type="molecule type" value="Genomic_DNA"/>
</dbReference>
<name>A0A484I690_9ARCH</name>
<evidence type="ECO:0000259" key="2">
    <source>
        <dbReference type="Pfam" id="PF01989"/>
    </source>
</evidence>
<dbReference type="InterPro" id="IPR002840">
    <property type="entry name" value="PMDh-S-like_dom"/>
</dbReference>
<dbReference type="Gene3D" id="3.50.30.10">
    <property type="entry name" value="Phosphohistidine domain"/>
    <property type="match status" value="1"/>
</dbReference>
<dbReference type="SUPFAM" id="SSF52016">
    <property type="entry name" value="LeuD/IlvD-like"/>
    <property type="match status" value="1"/>
</dbReference>
<dbReference type="OrthoDB" id="18062at2157"/>
<evidence type="ECO:0000313" key="4">
    <source>
        <dbReference type="Proteomes" id="UP000294299"/>
    </source>
</evidence>
<dbReference type="AlphaFoldDB" id="A0A484I690"/>
<dbReference type="GO" id="GO:0016829">
    <property type="term" value="F:lyase activity"/>
    <property type="evidence" value="ECO:0007669"/>
    <property type="project" value="UniProtKB-KW"/>
</dbReference>
<gene>
    <name evidence="3" type="ORF">NFRAN_0896</name>
</gene>
<protein>
    <recommendedName>
        <fullName evidence="2">Phosphomevalonate dehydratase small subunit-like domain-containing protein</fullName>
    </recommendedName>
</protein>
<evidence type="ECO:0000313" key="3">
    <source>
        <dbReference type="EMBL" id="VFJ13218.1"/>
    </source>
</evidence>
<sequence>MEINCKKIVKGKTEGSILLLQKPINFLGMANTKTGEITISNQGQRTYKLRDKILVFPNSVGSSVGAYTIFALKYNTNSPNGMICTNKVDITTASGCAISDIPLALIDQDNYNLLVRTIDSYSIQSNEIRVTLDTEREIINVDLNKSL</sequence>
<reference evidence="3 4" key="1">
    <citation type="submission" date="2019-02" db="EMBL/GenBank/DDBJ databases">
        <authorList>
            <person name="Lehtovirta-Morley E L."/>
        </authorList>
    </citation>
    <scope>NUCLEOTIDE SEQUENCE [LARGE SCALE GENOMIC DNA]</scope>
    <source>
        <strain evidence="3">NFRAN1</strain>
    </source>
</reference>
<keyword evidence="1" id="KW-0456">Lyase</keyword>
<dbReference type="RefSeq" id="WP_197731108.1">
    <property type="nucleotide sequence ID" value="NZ_LR216287.1"/>
</dbReference>
<accession>A0A484I690</accession>
<keyword evidence="4" id="KW-1185">Reference proteome</keyword>
<evidence type="ECO:0000256" key="1">
    <source>
        <dbReference type="ARBA" id="ARBA00023239"/>
    </source>
</evidence>
<dbReference type="KEGG" id="nfn:NFRAN_0896"/>
<dbReference type="Proteomes" id="UP000294299">
    <property type="component" value="Chromosome NFRAN"/>
</dbReference>
<proteinExistence type="predicted"/>
<organism evidence="3 4">
    <name type="scientific">Candidatus Nitrosocosmicus franklandianus</name>
    <dbReference type="NCBI Taxonomy" id="1798806"/>
    <lineage>
        <taxon>Archaea</taxon>
        <taxon>Nitrososphaerota</taxon>
        <taxon>Nitrososphaeria</taxon>
        <taxon>Nitrososphaerales</taxon>
        <taxon>Nitrososphaeraceae</taxon>
        <taxon>Candidatus Nitrosocosmicus</taxon>
    </lineage>
</organism>
<dbReference type="GeneID" id="39420370"/>
<feature type="domain" description="Phosphomevalonate dehydratase small subunit-like" evidence="2">
    <location>
        <begin position="24"/>
        <end position="103"/>
    </location>
</feature>
<dbReference type="Pfam" id="PF01989">
    <property type="entry name" value="AcnX_swivel_put"/>
    <property type="match status" value="1"/>
</dbReference>